<protein>
    <submittedName>
        <fullName evidence="1">Integrase, catalytic region</fullName>
    </submittedName>
</protein>
<dbReference type="EMBL" id="AUZX01009184">
    <property type="protein sequence ID" value="EQD52656.1"/>
    <property type="molecule type" value="Genomic_DNA"/>
</dbReference>
<organism evidence="1">
    <name type="scientific">mine drainage metagenome</name>
    <dbReference type="NCBI Taxonomy" id="410659"/>
    <lineage>
        <taxon>unclassified sequences</taxon>
        <taxon>metagenomes</taxon>
        <taxon>ecological metagenomes</taxon>
    </lineage>
</organism>
<gene>
    <name evidence="1" type="ORF">B1A_12620</name>
</gene>
<accession>T0ZWR8</accession>
<name>T0ZWR8_9ZZZZ</name>
<comment type="caution">
    <text evidence="1">The sequence shown here is derived from an EMBL/GenBank/DDBJ whole genome shotgun (WGS) entry which is preliminary data.</text>
</comment>
<reference evidence="1" key="2">
    <citation type="journal article" date="2014" name="ISME J.">
        <title>Microbial stratification in low pH oxic and suboxic macroscopic growths along an acid mine drainage.</title>
        <authorList>
            <person name="Mendez-Garcia C."/>
            <person name="Mesa V."/>
            <person name="Sprenger R.R."/>
            <person name="Richter M."/>
            <person name="Diez M.S."/>
            <person name="Solano J."/>
            <person name="Bargiela R."/>
            <person name="Golyshina O.V."/>
            <person name="Manteca A."/>
            <person name="Ramos J.L."/>
            <person name="Gallego J.R."/>
            <person name="Llorente I."/>
            <person name="Martins Dos Santos V.A."/>
            <person name="Jensen O.N."/>
            <person name="Pelaez A.I."/>
            <person name="Sanchez J."/>
            <person name="Ferrer M."/>
        </authorList>
    </citation>
    <scope>NUCLEOTIDE SEQUENCE</scope>
</reference>
<sequence>MARSTVYYPRKPLVSEDDLTLMRRLDEIPLQYPFLGSRRLRDALEQEGRFVNRK</sequence>
<dbReference type="AlphaFoldDB" id="T0ZWR8"/>
<feature type="non-terminal residue" evidence="1">
    <location>
        <position position="54"/>
    </location>
</feature>
<evidence type="ECO:0000313" key="1">
    <source>
        <dbReference type="EMBL" id="EQD52656.1"/>
    </source>
</evidence>
<reference evidence="1" key="1">
    <citation type="submission" date="2013-08" db="EMBL/GenBank/DDBJ databases">
        <authorList>
            <person name="Mendez C."/>
            <person name="Richter M."/>
            <person name="Ferrer M."/>
            <person name="Sanchez J."/>
        </authorList>
    </citation>
    <scope>NUCLEOTIDE SEQUENCE</scope>
</reference>
<proteinExistence type="predicted"/>